<protein>
    <submittedName>
        <fullName evidence="6">Methyl-accepting chemotaxis protein</fullName>
    </submittedName>
</protein>
<keyword evidence="7" id="KW-1185">Reference proteome</keyword>
<dbReference type="Gene3D" id="1.10.287.950">
    <property type="entry name" value="Methyl-accepting chemotaxis protein"/>
    <property type="match status" value="1"/>
</dbReference>
<dbReference type="SMART" id="SM00304">
    <property type="entry name" value="HAMP"/>
    <property type="match status" value="1"/>
</dbReference>
<evidence type="ECO:0000256" key="3">
    <source>
        <dbReference type="PROSITE-ProRule" id="PRU00284"/>
    </source>
</evidence>
<dbReference type="Pfam" id="PF00015">
    <property type="entry name" value="MCPsignal"/>
    <property type="match status" value="1"/>
</dbReference>
<organism evidence="6 7">
    <name type="scientific">Pseudorhodoferax aquiterrae</name>
    <dbReference type="NCBI Taxonomy" id="747304"/>
    <lineage>
        <taxon>Bacteria</taxon>
        <taxon>Pseudomonadati</taxon>
        <taxon>Pseudomonadota</taxon>
        <taxon>Betaproteobacteria</taxon>
        <taxon>Burkholderiales</taxon>
        <taxon>Comamonadaceae</taxon>
    </lineage>
</organism>
<dbReference type="CDD" id="cd11386">
    <property type="entry name" value="MCP_signal"/>
    <property type="match status" value="1"/>
</dbReference>
<gene>
    <name evidence="6" type="primary">tsr</name>
    <name evidence="6" type="ORF">GCM10007320_06880</name>
</gene>
<dbReference type="InterPro" id="IPR003660">
    <property type="entry name" value="HAMP_dom"/>
</dbReference>
<feature type="domain" description="Methyl-accepting transducer" evidence="4">
    <location>
        <begin position="277"/>
        <end position="506"/>
    </location>
</feature>
<dbReference type="PANTHER" id="PTHR43531:SF14">
    <property type="entry name" value="METHYL-ACCEPTING CHEMOTAXIS PROTEIN I-RELATED"/>
    <property type="match status" value="1"/>
</dbReference>
<comment type="caution">
    <text evidence="6">The sequence shown here is derived from an EMBL/GenBank/DDBJ whole genome shotgun (WGS) entry which is preliminary data.</text>
</comment>
<dbReference type="RefSeq" id="WP_189685632.1">
    <property type="nucleotide sequence ID" value="NZ_BMYK01000002.1"/>
</dbReference>
<evidence type="ECO:0000259" key="4">
    <source>
        <dbReference type="PROSITE" id="PS50111"/>
    </source>
</evidence>
<dbReference type="CDD" id="cd06225">
    <property type="entry name" value="HAMP"/>
    <property type="match status" value="1"/>
</dbReference>
<accession>A0ABQ3FW58</accession>
<keyword evidence="1" id="KW-0488">Methylation</keyword>
<feature type="domain" description="HAMP" evidence="5">
    <location>
        <begin position="219"/>
        <end position="272"/>
    </location>
</feature>
<dbReference type="Pfam" id="PF00672">
    <property type="entry name" value="HAMP"/>
    <property type="match status" value="1"/>
</dbReference>
<dbReference type="PRINTS" id="PR00260">
    <property type="entry name" value="CHEMTRNSDUCR"/>
</dbReference>
<sequence>MLSPIQLMRRFSIRLRMRAAIVVVLGLFALIAVAALVGQRQLQTQSLRFMTEGAQELAALGDLRAAMHLARRQEKDVLAAFADTARAAQQRGQWTEALRQARAALDVLAASAAGTVQQAARAAREGLDAYAAAAVPVLDQVQAGTHDGLATPERLLEPATQRMEAAMAQVDAMEQALERGIAQTRADFEATAQRVQWIFGAVLAVVVVAVVPATLANSHSITAPIVQARDLAQAIAAGDLTQRIAVQDGTDELAELLDALEQMRLSLAAIVGEVRQTSDAIGVSSGEVAAGNADLSGRTEQTASNLQQTASSMDQLTATVQQSADAAVQANQLATTVADAARRGGEVVAEVVATMGEINASSHRIVDIIGTIDGIAFQTNILALNAAVEAARAGEQGRGFAVVAGEVRHLAQRSAAAAREVKDLIGASVERVDVGTRQVQAAGGSMQEIVAGVQRVSDTMAQISAAAREQSQGIAQVNTAVGELDQMTQQNAALVEESTAAAQSLRHQAGRLIEMVAAFRIAEADAARAPRLSA</sequence>
<keyword evidence="3" id="KW-0807">Transducer</keyword>
<evidence type="ECO:0000313" key="6">
    <source>
        <dbReference type="EMBL" id="GHC71655.1"/>
    </source>
</evidence>
<comment type="similarity">
    <text evidence="2">Belongs to the methyl-accepting chemotaxis (MCP) protein family.</text>
</comment>
<reference evidence="7" key="1">
    <citation type="journal article" date="2019" name="Int. J. Syst. Evol. Microbiol.">
        <title>The Global Catalogue of Microorganisms (GCM) 10K type strain sequencing project: providing services to taxonomists for standard genome sequencing and annotation.</title>
        <authorList>
            <consortium name="The Broad Institute Genomics Platform"/>
            <consortium name="The Broad Institute Genome Sequencing Center for Infectious Disease"/>
            <person name="Wu L."/>
            <person name="Ma J."/>
        </authorList>
    </citation>
    <scope>NUCLEOTIDE SEQUENCE [LARGE SCALE GENOMIC DNA]</scope>
    <source>
        <strain evidence="7">KCTC 23314</strain>
    </source>
</reference>
<dbReference type="EMBL" id="BMYK01000002">
    <property type="protein sequence ID" value="GHC71655.1"/>
    <property type="molecule type" value="Genomic_DNA"/>
</dbReference>
<proteinExistence type="inferred from homology"/>
<evidence type="ECO:0000259" key="5">
    <source>
        <dbReference type="PROSITE" id="PS50885"/>
    </source>
</evidence>
<dbReference type="Proteomes" id="UP000626210">
    <property type="component" value="Unassembled WGS sequence"/>
</dbReference>
<evidence type="ECO:0000313" key="7">
    <source>
        <dbReference type="Proteomes" id="UP000626210"/>
    </source>
</evidence>
<dbReference type="SMART" id="SM00283">
    <property type="entry name" value="MA"/>
    <property type="match status" value="1"/>
</dbReference>
<evidence type="ECO:0000256" key="2">
    <source>
        <dbReference type="ARBA" id="ARBA00029447"/>
    </source>
</evidence>
<dbReference type="PANTHER" id="PTHR43531">
    <property type="entry name" value="PROTEIN ICFG"/>
    <property type="match status" value="1"/>
</dbReference>
<dbReference type="InterPro" id="IPR004090">
    <property type="entry name" value="Chemotax_Me-accpt_rcpt"/>
</dbReference>
<dbReference type="PROSITE" id="PS50885">
    <property type="entry name" value="HAMP"/>
    <property type="match status" value="1"/>
</dbReference>
<dbReference type="SUPFAM" id="SSF58104">
    <property type="entry name" value="Methyl-accepting chemotaxis protein (MCP) signaling domain"/>
    <property type="match status" value="1"/>
</dbReference>
<name>A0ABQ3FW58_9BURK</name>
<dbReference type="InterPro" id="IPR051310">
    <property type="entry name" value="MCP_chemotaxis"/>
</dbReference>
<dbReference type="PROSITE" id="PS50111">
    <property type="entry name" value="CHEMOTAXIS_TRANSDUC_2"/>
    <property type="match status" value="1"/>
</dbReference>
<dbReference type="InterPro" id="IPR004089">
    <property type="entry name" value="MCPsignal_dom"/>
</dbReference>
<evidence type="ECO:0000256" key="1">
    <source>
        <dbReference type="ARBA" id="ARBA00022481"/>
    </source>
</evidence>